<dbReference type="FunFam" id="3.40.33.10:FF:000006">
    <property type="entry name" value="Putative pathogenesis-related protein 1"/>
    <property type="match status" value="1"/>
</dbReference>
<gene>
    <name evidence="7" type="ORF">FH972_004745</name>
</gene>
<keyword evidence="2 5" id="KW-0732">Signal</keyword>
<evidence type="ECO:0000256" key="4">
    <source>
        <dbReference type="ARBA" id="ARBA00023157"/>
    </source>
</evidence>
<name>A0A5N6QP01_9ROSI</name>
<evidence type="ECO:0000313" key="8">
    <source>
        <dbReference type="Proteomes" id="UP000327013"/>
    </source>
</evidence>
<keyword evidence="3" id="KW-0611">Plant defense</keyword>
<dbReference type="AlphaFoldDB" id="A0A5N6QP01"/>
<feature type="chain" id="PRO_5024451332" description="SCP domain-containing protein" evidence="5">
    <location>
        <begin position="29"/>
        <end position="169"/>
    </location>
</feature>
<feature type="domain" description="SCP" evidence="6">
    <location>
        <begin position="31"/>
        <end position="165"/>
    </location>
</feature>
<dbReference type="Proteomes" id="UP000327013">
    <property type="component" value="Chromosome 2"/>
</dbReference>
<evidence type="ECO:0000259" key="6">
    <source>
        <dbReference type="SMART" id="SM00198"/>
    </source>
</evidence>
<dbReference type="GO" id="GO:0098542">
    <property type="term" value="P:defense response to other organism"/>
    <property type="evidence" value="ECO:0007669"/>
    <property type="project" value="UniProtKB-ARBA"/>
</dbReference>
<dbReference type="EMBL" id="CM017322">
    <property type="protein sequence ID" value="KAE8008208.1"/>
    <property type="molecule type" value="Genomic_DNA"/>
</dbReference>
<dbReference type="PROSITE" id="PS01010">
    <property type="entry name" value="CRISP_2"/>
    <property type="match status" value="1"/>
</dbReference>
<evidence type="ECO:0000256" key="1">
    <source>
        <dbReference type="ARBA" id="ARBA00009923"/>
    </source>
</evidence>
<evidence type="ECO:0000256" key="5">
    <source>
        <dbReference type="SAM" id="SignalP"/>
    </source>
</evidence>
<dbReference type="Pfam" id="PF00188">
    <property type="entry name" value="CAP"/>
    <property type="match status" value="1"/>
</dbReference>
<dbReference type="InterPro" id="IPR018244">
    <property type="entry name" value="Allrgn_V5/Tpx1_CS"/>
</dbReference>
<dbReference type="PANTHER" id="PTHR10334">
    <property type="entry name" value="CYSTEINE-RICH SECRETORY PROTEIN-RELATED"/>
    <property type="match status" value="1"/>
</dbReference>
<dbReference type="InterPro" id="IPR014044">
    <property type="entry name" value="CAP_dom"/>
</dbReference>
<dbReference type="CDD" id="cd05381">
    <property type="entry name" value="CAP_PR-1"/>
    <property type="match status" value="1"/>
</dbReference>
<evidence type="ECO:0000313" key="7">
    <source>
        <dbReference type="EMBL" id="KAE8008208.1"/>
    </source>
</evidence>
<dbReference type="SMART" id="SM00198">
    <property type="entry name" value="SCP"/>
    <property type="match status" value="1"/>
</dbReference>
<reference evidence="7 8" key="1">
    <citation type="submission" date="2019-06" db="EMBL/GenBank/DDBJ databases">
        <title>A chromosomal-level reference genome of Carpinus fangiana (Coryloideae, Betulaceae).</title>
        <authorList>
            <person name="Yang X."/>
            <person name="Wang Z."/>
            <person name="Zhang L."/>
            <person name="Hao G."/>
            <person name="Liu J."/>
            <person name="Yang Y."/>
        </authorList>
    </citation>
    <scope>NUCLEOTIDE SEQUENCE [LARGE SCALE GENOMIC DNA]</scope>
    <source>
        <strain evidence="7">Cfa_2016G</strain>
        <tissue evidence="7">Leaf</tissue>
    </source>
</reference>
<dbReference type="OrthoDB" id="337038at2759"/>
<keyword evidence="4" id="KW-1015">Disulfide bond</keyword>
<evidence type="ECO:0000256" key="2">
    <source>
        <dbReference type="ARBA" id="ARBA00022729"/>
    </source>
</evidence>
<dbReference type="SUPFAM" id="SSF55797">
    <property type="entry name" value="PR-1-like"/>
    <property type="match status" value="1"/>
</dbReference>
<organism evidence="7 8">
    <name type="scientific">Carpinus fangiana</name>
    <dbReference type="NCBI Taxonomy" id="176857"/>
    <lineage>
        <taxon>Eukaryota</taxon>
        <taxon>Viridiplantae</taxon>
        <taxon>Streptophyta</taxon>
        <taxon>Embryophyta</taxon>
        <taxon>Tracheophyta</taxon>
        <taxon>Spermatophyta</taxon>
        <taxon>Magnoliopsida</taxon>
        <taxon>eudicotyledons</taxon>
        <taxon>Gunneridae</taxon>
        <taxon>Pentapetalae</taxon>
        <taxon>rosids</taxon>
        <taxon>fabids</taxon>
        <taxon>Fagales</taxon>
        <taxon>Betulaceae</taxon>
        <taxon>Carpinus</taxon>
    </lineage>
</organism>
<evidence type="ECO:0000256" key="3">
    <source>
        <dbReference type="ARBA" id="ARBA00022821"/>
    </source>
</evidence>
<comment type="similarity">
    <text evidence="1">Belongs to the CRISP family.</text>
</comment>
<dbReference type="PROSITE" id="PS01009">
    <property type="entry name" value="CRISP_1"/>
    <property type="match status" value="1"/>
</dbReference>
<protein>
    <recommendedName>
        <fullName evidence="6">SCP domain-containing protein</fullName>
    </recommendedName>
</protein>
<dbReference type="InterPro" id="IPR001283">
    <property type="entry name" value="CRISP-related"/>
</dbReference>
<dbReference type="GO" id="GO:0005576">
    <property type="term" value="C:extracellular region"/>
    <property type="evidence" value="ECO:0007669"/>
    <property type="project" value="InterPro"/>
</dbReference>
<feature type="signal peptide" evidence="5">
    <location>
        <begin position="1"/>
        <end position="28"/>
    </location>
</feature>
<dbReference type="Gene3D" id="3.40.33.10">
    <property type="entry name" value="CAP"/>
    <property type="match status" value="1"/>
</dbReference>
<accession>A0A5N6QP01</accession>
<dbReference type="PRINTS" id="PR00837">
    <property type="entry name" value="V5TPXLIKE"/>
</dbReference>
<sequence>MKMGFMIITKFLLALCFIGSTITQVSQARNRDRQDFLDGHNEARAEVGHGVAPLIWNKTLAAYAQAYAYERIADCEMVESDPDGPLGECLAEGYGDLSAADAVKAWVDEKPYYDYESNKCVHSECGHYTQVIWRDTKYLGCARAKCNNGWVFVTCNYYPSGNYYGERPY</sequence>
<dbReference type="InterPro" id="IPR035940">
    <property type="entry name" value="CAP_sf"/>
</dbReference>
<proteinExistence type="inferred from homology"/>
<keyword evidence="8" id="KW-1185">Reference proteome</keyword>